<dbReference type="AlphaFoldDB" id="A0A6A6AZY9"/>
<reference evidence="2" key="1">
    <citation type="journal article" date="2020" name="Stud. Mycol.">
        <title>101 Dothideomycetes genomes: a test case for predicting lifestyles and emergence of pathogens.</title>
        <authorList>
            <person name="Haridas S."/>
            <person name="Albert R."/>
            <person name="Binder M."/>
            <person name="Bloem J."/>
            <person name="Labutti K."/>
            <person name="Salamov A."/>
            <person name="Andreopoulos B."/>
            <person name="Baker S."/>
            <person name="Barry K."/>
            <person name="Bills G."/>
            <person name="Bluhm B."/>
            <person name="Cannon C."/>
            <person name="Castanera R."/>
            <person name="Culley D."/>
            <person name="Daum C."/>
            <person name="Ezra D."/>
            <person name="Gonzalez J."/>
            <person name="Henrissat B."/>
            <person name="Kuo A."/>
            <person name="Liang C."/>
            <person name="Lipzen A."/>
            <person name="Lutzoni F."/>
            <person name="Magnuson J."/>
            <person name="Mondo S."/>
            <person name="Nolan M."/>
            <person name="Ohm R."/>
            <person name="Pangilinan J."/>
            <person name="Park H.-J."/>
            <person name="Ramirez L."/>
            <person name="Alfaro M."/>
            <person name="Sun H."/>
            <person name="Tritt A."/>
            <person name="Yoshinaga Y."/>
            <person name="Zwiers L.-H."/>
            <person name="Turgeon B."/>
            <person name="Goodwin S."/>
            <person name="Spatafora J."/>
            <person name="Crous P."/>
            <person name="Grigoriev I."/>
        </authorList>
    </citation>
    <scope>NUCLEOTIDE SEQUENCE</scope>
    <source>
        <strain evidence="2">CBS 121167</strain>
    </source>
</reference>
<gene>
    <name evidence="2" type="ORF">K452DRAFT_237039</name>
</gene>
<dbReference type="Proteomes" id="UP000799438">
    <property type="component" value="Unassembled WGS sequence"/>
</dbReference>
<feature type="compositionally biased region" description="Polar residues" evidence="1">
    <location>
        <begin position="29"/>
        <end position="53"/>
    </location>
</feature>
<name>A0A6A6AZY9_9PEZI</name>
<dbReference type="RefSeq" id="XP_033392461.1">
    <property type="nucleotide sequence ID" value="XM_033537553.1"/>
</dbReference>
<dbReference type="OrthoDB" id="2563155at2759"/>
<accession>A0A6A6AZY9</accession>
<dbReference type="GeneID" id="54295049"/>
<feature type="non-terminal residue" evidence="2">
    <location>
        <position position="181"/>
    </location>
</feature>
<proteinExistence type="predicted"/>
<keyword evidence="3" id="KW-1185">Reference proteome</keyword>
<protein>
    <submittedName>
        <fullName evidence="2">Uncharacterized protein</fullName>
    </submittedName>
</protein>
<dbReference type="EMBL" id="ML995513">
    <property type="protein sequence ID" value="KAF2136743.1"/>
    <property type="molecule type" value="Genomic_DNA"/>
</dbReference>
<sequence>MEPKQDNQSEESEQEDGGVKLGVEHVNLPNLSVQTEVTAINDTDASTGASPTKQADELTPEGPTPALHSTPQSSPQTDQATPLLTAPIAIFEQQHGRNGGFHFLGYHTLARLDFLAPHSEPLMRMLEQKFSHKDRFGNVKQKQRHATAWRTSLGQPWAVLNFTLDPIANAELPAPVIKCLE</sequence>
<organism evidence="2 3">
    <name type="scientific">Aplosporella prunicola CBS 121167</name>
    <dbReference type="NCBI Taxonomy" id="1176127"/>
    <lineage>
        <taxon>Eukaryota</taxon>
        <taxon>Fungi</taxon>
        <taxon>Dikarya</taxon>
        <taxon>Ascomycota</taxon>
        <taxon>Pezizomycotina</taxon>
        <taxon>Dothideomycetes</taxon>
        <taxon>Dothideomycetes incertae sedis</taxon>
        <taxon>Botryosphaeriales</taxon>
        <taxon>Aplosporellaceae</taxon>
        <taxon>Aplosporella</taxon>
    </lineage>
</organism>
<evidence type="ECO:0000313" key="3">
    <source>
        <dbReference type="Proteomes" id="UP000799438"/>
    </source>
</evidence>
<evidence type="ECO:0000256" key="1">
    <source>
        <dbReference type="SAM" id="MobiDB-lite"/>
    </source>
</evidence>
<evidence type="ECO:0000313" key="2">
    <source>
        <dbReference type="EMBL" id="KAF2136743.1"/>
    </source>
</evidence>
<feature type="compositionally biased region" description="Polar residues" evidence="1">
    <location>
        <begin position="67"/>
        <end position="79"/>
    </location>
</feature>
<feature type="region of interest" description="Disordered" evidence="1">
    <location>
        <begin position="1"/>
        <end position="79"/>
    </location>
</feature>